<dbReference type="PANTHER" id="PTHR32122">
    <property type="entry name" value="TATA BOX-BINDING PROTEIN ASSOCIATED FACTOR RNA POLYMERASE I SUBUNIT A"/>
    <property type="match status" value="1"/>
</dbReference>
<dbReference type="GeneTree" id="ENSGT00390000011405"/>
<dbReference type="PANTHER" id="PTHR32122:SF1">
    <property type="entry name" value="TATA BOX-BINDING PROTEIN-ASSOCIATED FACTOR RNA POLYMERASE I SUBUNIT A"/>
    <property type="match status" value="1"/>
</dbReference>
<gene>
    <name evidence="1" type="primary">TAF1A</name>
</gene>
<dbReference type="eggNOG" id="ENOG502R510">
    <property type="taxonomic scope" value="Eukaryota"/>
</dbReference>
<sequence length="465" mass="54418">MCGGYNYSSSFGVDMDSFSEELMRPVEEDDQVEASVGSGPEIYLPWLSQHVQSTVSRGCKGTNFAQTTSICLNFIREALLKHQWQRASEFLQCYLQTLEDFNSQKRQVAPENIWKLGSEILYHHPKSNIETFSAFADRMKNIGVQNYLKISLQHALYLLHKGMVEDAYRNLNQAESWRYGEMSASQEKLIKLIQAYRGLLDYYTWSKKRTELSRFDTDGFATNAATQDMHSYFRQASVNLHEIIKIPGIWDPFVKSYVEMLEFYGDQDGARQVLNDYAYDNNFPSNPNAHIYLYKFLKKEKTPEDKLINVLKILHQIVPSHKIMLEFHTLLRKSEKKEHQKLGLEVIFAVLDFSGCTENITAWSYLAKYLKQIVKEKHIDWVQEAWSSRKDWWPTFHFSYYLAKKNWKENKILAVKKAFTSGILLGKGCKYFMYVCKQGRKVQEKSIKTMKRFVMKHNTLNSEEL</sequence>
<dbReference type="STRING" id="13616.ENSMODP00000005796"/>
<accession>F6TQ40</accession>
<dbReference type="AlphaFoldDB" id="F6TQ40"/>
<dbReference type="InParanoid" id="F6TQ40"/>
<dbReference type="GO" id="GO:0006360">
    <property type="term" value="P:transcription by RNA polymerase I"/>
    <property type="evidence" value="ECO:0007669"/>
    <property type="project" value="InterPro"/>
</dbReference>
<dbReference type="Pfam" id="PF14929">
    <property type="entry name" value="TAF1_subA"/>
    <property type="match status" value="1"/>
</dbReference>
<name>F6TQ40_MONDO</name>
<dbReference type="GO" id="GO:0015630">
    <property type="term" value="C:microtubule cytoskeleton"/>
    <property type="evidence" value="ECO:0007669"/>
    <property type="project" value="Ensembl"/>
</dbReference>
<reference evidence="1" key="3">
    <citation type="submission" date="2025-09" db="UniProtKB">
        <authorList>
            <consortium name="Ensembl"/>
        </authorList>
    </citation>
    <scope>IDENTIFICATION</scope>
</reference>
<dbReference type="Proteomes" id="UP000002280">
    <property type="component" value="Chromosome 2"/>
</dbReference>
<dbReference type="InterPro" id="IPR052669">
    <property type="entry name" value="SL1/TIF-IB_Component"/>
</dbReference>
<dbReference type="InterPro" id="IPR039495">
    <property type="entry name" value="TAF1A"/>
</dbReference>
<dbReference type="Ensembl" id="ENSMODT00000005919.4">
    <property type="protein sequence ID" value="ENSMODP00000005796.4"/>
    <property type="gene ID" value="ENSMODG00000004705.4"/>
</dbReference>
<dbReference type="Bgee" id="ENSMODG00000004705">
    <property type="expression patterns" value="Expressed in hindlimb bud and 21 other cell types or tissues"/>
</dbReference>
<keyword evidence="2" id="KW-1185">Reference proteome</keyword>
<organism evidence="1 2">
    <name type="scientific">Monodelphis domestica</name>
    <name type="common">Gray short-tailed opossum</name>
    <dbReference type="NCBI Taxonomy" id="13616"/>
    <lineage>
        <taxon>Eukaryota</taxon>
        <taxon>Metazoa</taxon>
        <taxon>Chordata</taxon>
        <taxon>Craniata</taxon>
        <taxon>Vertebrata</taxon>
        <taxon>Euteleostomi</taxon>
        <taxon>Mammalia</taxon>
        <taxon>Metatheria</taxon>
        <taxon>Didelphimorphia</taxon>
        <taxon>Didelphidae</taxon>
        <taxon>Monodelphis</taxon>
    </lineage>
</organism>
<dbReference type="GO" id="GO:0005668">
    <property type="term" value="C:RNA polymerase transcription factor SL1 complex"/>
    <property type="evidence" value="ECO:0007669"/>
    <property type="project" value="Ensembl"/>
</dbReference>
<reference evidence="1" key="2">
    <citation type="submission" date="2025-08" db="UniProtKB">
        <authorList>
            <consortium name="Ensembl"/>
        </authorList>
    </citation>
    <scope>IDENTIFICATION</scope>
</reference>
<dbReference type="HOGENOM" id="CLU_049461_0_0_1"/>
<evidence type="ECO:0000313" key="1">
    <source>
        <dbReference type="Ensembl" id="ENSMODP00000005796.4"/>
    </source>
</evidence>
<dbReference type="OMA" id="STRICLE"/>
<protein>
    <submittedName>
        <fullName evidence="1">TATA-box binding protein associated factor, RNA polymerase I subunit A</fullName>
    </submittedName>
</protein>
<reference evidence="1 2" key="1">
    <citation type="journal article" date="2007" name="Nature">
        <title>Genome of the marsupial Monodelphis domestica reveals innovation in non-coding sequences.</title>
        <authorList>
            <person name="Mikkelsen T.S."/>
            <person name="Wakefield M.J."/>
            <person name="Aken B."/>
            <person name="Amemiya C.T."/>
            <person name="Chang J.L."/>
            <person name="Duke S."/>
            <person name="Garber M."/>
            <person name="Gentles A.J."/>
            <person name="Goodstadt L."/>
            <person name="Heger A."/>
            <person name="Jurka J."/>
            <person name="Kamal M."/>
            <person name="Mauceli E."/>
            <person name="Searle S.M."/>
            <person name="Sharpe T."/>
            <person name="Baker M.L."/>
            <person name="Batzer M.A."/>
            <person name="Benos P.V."/>
            <person name="Belov K."/>
            <person name="Clamp M."/>
            <person name="Cook A."/>
            <person name="Cuff J."/>
            <person name="Das R."/>
            <person name="Davidow L."/>
            <person name="Deakin J.E."/>
            <person name="Fazzari M.J."/>
            <person name="Glass J.L."/>
            <person name="Grabherr M."/>
            <person name="Greally J.M."/>
            <person name="Gu W."/>
            <person name="Hore T.A."/>
            <person name="Huttley G.A."/>
            <person name="Kleber M."/>
            <person name="Jirtle R.L."/>
            <person name="Koina E."/>
            <person name="Lee J.T."/>
            <person name="Mahony S."/>
            <person name="Marra M.A."/>
            <person name="Miller R.D."/>
            <person name="Nicholls R.D."/>
            <person name="Oda M."/>
            <person name="Papenfuss A.T."/>
            <person name="Parra Z.E."/>
            <person name="Pollock D.D."/>
            <person name="Ray D.A."/>
            <person name="Schein J.E."/>
            <person name="Speed T.P."/>
            <person name="Thompson K."/>
            <person name="VandeBerg J.L."/>
            <person name="Wade C.M."/>
            <person name="Walker J.A."/>
            <person name="Waters P.D."/>
            <person name="Webber C."/>
            <person name="Weidman J.R."/>
            <person name="Xie X."/>
            <person name="Zody M.C."/>
            <person name="Baldwin J."/>
            <person name="Abdouelleil A."/>
            <person name="Abdulkadir J."/>
            <person name="Abebe A."/>
            <person name="Abera B."/>
            <person name="Abreu J."/>
            <person name="Acer S.C."/>
            <person name="Aftuck L."/>
            <person name="Alexander A."/>
            <person name="An P."/>
            <person name="Anderson E."/>
            <person name="Anderson S."/>
            <person name="Arachi H."/>
            <person name="Azer M."/>
            <person name="Bachantsang P."/>
            <person name="Barry A."/>
            <person name="Bayul T."/>
            <person name="Berlin A."/>
            <person name="Bessette D."/>
            <person name="Bloom T."/>
            <person name="Bloom T."/>
            <person name="Boguslavskiy L."/>
            <person name="Bonnet C."/>
            <person name="Boukhgalter B."/>
            <person name="Bourzgui I."/>
            <person name="Brown A."/>
            <person name="Cahill P."/>
            <person name="Channer S."/>
            <person name="Cheshatsang Y."/>
            <person name="Chuda L."/>
            <person name="Citroen M."/>
            <person name="Collymore A."/>
            <person name="Cooke P."/>
            <person name="Costello M."/>
            <person name="D'Aco K."/>
            <person name="Daza R."/>
            <person name="De Haan G."/>
            <person name="DeGray S."/>
            <person name="DeMaso C."/>
            <person name="Dhargay N."/>
            <person name="Dooley K."/>
            <person name="Dooley E."/>
            <person name="Doricent M."/>
            <person name="Dorje P."/>
            <person name="Dorjee K."/>
            <person name="Dupes A."/>
            <person name="Elong R."/>
            <person name="Falk J."/>
            <person name="Farina A."/>
            <person name="Faro S."/>
            <person name="Ferguson D."/>
            <person name="Fisher S."/>
            <person name="Foley C.D."/>
            <person name="Franke A."/>
            <person name="Friedrich D."/>
            <person name="Gadbois L."/>
            <person name="Gearin G."/>
            <person name="Gearin C.R."/>
            <person name="Giannoukos G."/>
            <person name="Goode T."/>
            <person name="Graham J."/>
            <person name="Grandbois E."/>
            <person name="Grewal S."/>
            <person name="Gyaltsen K."/>
            <person name="Hafez N."/>
            <person name="Hagos B."/>
            <person name="Hall J."/>
            <person name="Henson C."/>
            <person name="Hollinger A."/>
            <person name="Honan T."/>
            <person name="Huard M.D."/>
            <person name="Hughes L."/>
            <person name="Hurhula B."/>
            <person name="Husby M.E."/>
            <person name="Kamat A."/>
            <person name="Kanga B."/>
            <person name="Kashin S."/>
            <person name="Khazanovich D."/>
            <person name="Kisner P."/>
            <person name="Lance K."/>
            <person name="Lara M."/>
            <person name="Lee W."/>
            <person name="Lennon N."/>
            <person name="Letendre F."/>
            <person name="LeVine R."/>
            <person name="Lipovsky A."/>
            <person name="Liu X."/>
            <person name="Liu J."/>
            <person name="Liu S."/>
            <person name="Lokyitsang T."/>
            <person name="Lokyitsang Y."/>
            <person name="Lubonja R."/>
            <person name="Lui A."/>
            <person name="MacDonald P."/>
            <person name="Magnisalis V."/>
            <person name="Maru K."/>
            <person name="Matthews C."/>
            <person name="McCusker W."/>
            <person name="McDonough S."/>
            <person name="Mehta T."/>
            <person name="Meldrim J."/>
            <person name="Meneus L."/>
            <person name="Mihai O."/>
            <person name="Mihalev A."/>
            <person name="Mihova T."/>
            <person name="Mittelman R."/>
            <person name="Mlenga V."/>
            <person name="Montmayeur A."/>
            <person name="Mulrain L."/>
            <person name="Navidi A."/>
            <person name="Naylor J."/>
            <person name="Negash T."/>
            <person name="Nguyen T."/>
            <person name="Nguyen N."/>
            <person name="Nicol R."/>
            <person name="Norbu C."/>
            <person name="Norbu N."/>
            <person name="Novod N."/>
            <person name="O'Neill B."/>
            <person name="Osman S."/>
            <person name="Markiewicz E."/>
            <person name="Oyono O.L."/>
            <person name="Patti C."/>
            <person name="Phunkhang P."/>
            <person name="Pierre F."/>
            <person name="Priest M."/>
            <person name="Raghuraman S."/>
            <person name="Rege F."/>
            <person name="Reyes R."/>
            <person name="Rise C."/>
            <person name="Rogov P."/>
            <person name="Ross K."/>
            <person name="Ryan E."/>
            <person name="Settipalli S."/>
            <person name="Shea T."/>
            <person name="Sherpa N."/>
            <person name="Shi L."/>
            <person name="Shih D."/>
            <person name="Sparrow T."/>
            <person name="Spaulding J."/>
            <person name="Stalker J."/>
            <person name="Stange-Thomann N."/>
            <person name="Stavropoulos S."/>
            <person name="Stone C."/>
            <person name="Strader C."/>
            <person name="Tesfaye S."/>
            <person name="Thomson T."/>
            <person name="Thoulutsang Y."/>
            <person name="Thoulutsang D."/>
            <person name="Topham K."/>
            <person name="Topping I."/>
            <person name="Tsamla T."/>
            <person name="Vassiliev H."/>
            <person name="Vo A."/>
            <person name="Wangchuk T."/>
            <person name="Wangdi T."/>
            <person name="Weiand M."/>
            <person name="Wilkinson J."/>
            <person name="Wilson A."/>
            <person name="Yadav S."/>
            <person name="Young G."/>
            <person name="Yu Q."/>
            <person name="Zembek L."/>
            <person name="Zhong D."/>
            <person name="Zimmer A."/>
            <person name="Zwirko Z."/>
            <person name="Jaffe D.B."/>
            <person name="Alvarez P."/>
            <person name="Brockman W."/>
            <person name="Butler J."/>
            <person name="Chin C."/>
            <person name="Gnerre S."/>
            <person name="MacCallum I."/>
            <person name="Graves J.A."/>
            <person name="Ponting C.P."/>
            <person name="Breen M."/>
            <person name="Samollow P.B."/>
            <person name="Lander E.S."/>
            <person name="Lindblad-Toh K."/>
        </authorList>
    </citation>
    <scope>NUCLEOTIDE SEQUENCE [LARGE SCALE GENOMIC DNA]</scope>
</reference>
<evidence type="ECO:0000313" key="2">
    <source>
        <dbReference type="Proteomes" id="UP000002280"/>
    </source>
</evidence>
<dbReference type="FunCoup" id="F6TQ40">
    <property type="interactions" value="1147"/>
</dbReference>
<proteinExistence type="predicted"/>
<dbReference type="GO" id="GO:0005654">
    <property type="term" value="C:nucleoplasm"/>
    <property type="evidence" value="ECO:0007669"/>
    <property type="project" value="Ensembl"/>
</dbReference>